<dbReference type="GO" id="GO:0030163">
    <property type="term" value="P:protein catabolic process"/>
    <property type="evidence" value="ECO:0007669"/>
    <property type="project" value="UniProtKB-UniRule"/>
</dbReference>
<dbReference type="Gene3D" id="3.30.70.3550">
    <property type="entry name" value="Leucyl/phenylalanyl-tRNA-protein transferase, N-terminal domain"/>
    <property type="match status" value="1"/>
</dbReference>
<evidence type="ECO:0000256" key="1">
    <source>
        <dbReference type="ARBA" id="ARBA00004496"/>
    </source>
</evidence>
<evidence type="ECO:0000256" key="2">
    <source>
        <dbReference type="ARBA" id="ARBA00022490"/>
    </source>
</evidence>
<dbReference type="InterPro" id="IPR042221">
    <property type="entry name" value="Leu/Phe-tRNA_Trfase_N"/>
</dbReference>
<evidence type="ECO:0000256" key="14">
    <source>
        <dbReference type="ARBA" id="ARBA00083640"/>
    </source>
</evidence>
<dbReference type="Pfam" id="PF03588">
    <property type="entry name" value="Leu_Phe_trans"/>
    <property type="match status" value="1"/>
</dbReference>
<name>A0A840UVS6_9BACT</name>
<dbReference type="GO" id="GO:0008914">
    <property type="term" value="F:leucyl-tRNA--protein transferase activity"/>
    <property type="evidence" value="ECO:0007669"/>
    <property type="project" value="UniProtKB-UniRule"/>
</dbReference>
<evidence type="ECO:0000256" key="15">
    <source>
        <dbReference type="HAMAP-Rule" id="MF_00688"/>
    </source>
</evidence>
<comment type="catalytic activity">
    <reaction evidence="5 15">
        <text>L-phenylalanyl-tRNA(Phe) + an N-terminal L-alpha-aminoacyl-[protein] = an N-terminal L-phenylalanyl-L-alpha-aminoacyl-[protein] + tRNA(Phe)</text>
        <dbReference type="Rhea" id="RHEA:43632"/>
        <dbReference type="Rhea" id="RHEA-COMP:9668"/>
        <dbReference type="Rhea" id="RHEA-COMP:9699"/>
        <dbReference type="Rhea" id="RHEA-COMP:10636"/>
        <dbReference type="Rhea" id="RHEA-COMP:10637"/>
        <dbReference type="ChEBI" id="CHEBI:78442"/>
        <dbReference type="ChEBI" id="CHEBI:78531"/>
        <dbReference type="ChEBI" id="CHEBI:78597"/>
        <dbReference type="ChEBI" id="CHEBI:83561"/>
        <dbReference type="EC" id="2.3.2.6"/>
    </reaction>
</comment>
<dbReference type="Gene3D" id="3.40.630.70">
    <property type="entry name" value="Leucyl/phenylalanyl-tRNA-protein transferase, C-terminal domain"/>
    <property type="match status" value="1"/>
</dbReference>
<evidence type="ECO:0000313" key="16">
    <source>
        <dbReference type="EMBL" id="MBB5348943.1"/>
    </source>
</evidence>
<comment type="function">
    <text evidence="8 15">Functions in the N-end rule pathway of protein degradation where it conjugates Leu, Phe and, less efficiently, Met from aminoacyl-tRNAs to the N-termini of proteins containing an N-terminal arginine or lysine.</text>
</comment>
<organism evidence="16 17">
    <name type="scientific">Desulfoprunum benzoelyticum</name>
    <dbReference type="NCBI Taxonomy" id="1506996"/>
    <lineage>
        <taxon>Bacteria</taxon>
        <taxon>Pseudomonadati</taxon>
        <taxon>Thermodesulfobacteriota</taxon>
        <taxon>Desulfobulbia</taxon>
        <taxon>Desulfobulbales</taxon>
        <taxon>Desulfobulbaceae</taxon>
        <taxon>Desulfoprunum</taxon>
    </lineage>
</organism>
<protein>
    <recommendedName>
        <fullName evidence="11 15">Leucyl/phenylalanyl-tRNA--protein transferase</fullName>
        <ecNumber evidence="10 15">2.3.2.6</ecNumber>
    </recommendedName>
    <alternativeName>
        <fullName evidence="12 15">L/F-transferase</fullName>
    </alternativeName>
    <alternativeName>
        <fullName evidence="13 15">Leucyltransferase</fullName>
    </alternativeName>
    <alternativeName>
        <fullName evidence="14 15">Phenyalanyltransferase</fullName>
    </alternativeName>
</protein>
<evidence type="ECO:0000256" key="8">
    <source>
        <dbReference type="ARBA" id="ARBA00054043"/>
    </source>
</evidence>
<evidence type="ECO:0000256" key="6">
    <source>
        <dbReference type="ARBA" id="ARBA00050652"/>
    </source>
</evidence>
<keyword evidence="17" id="KW-1185">Reference proteome</keyword>
<dbReference type="InterPro" id="IPR016181">
    <property type="entry name" value="Acyl_CoA_acyltransferase"/>
</dbReference>
<gene>
    <name evidence="15" type="primary">aat</name>
    <name evidence="16" type="ORF">HNQ81_002684</name>
</gene>
<evidence type="ECO:0000256" key="7">
    <source>
        <dbReference type="ARBA" id="ARBA00051538"/>
    </source>
</evidence>
<dbReference type="SUPFAM" id="SSF55729">
    <property type="entry name" value="Acyl-CoA N-acyltransferases (Nat)"/>
    <property type="match status" value="1"/>
</dbReference>
<dbReference type="FunFam" id="3.30.70.3550:FF:000001">
    <property type="entry name" value="Leucyl/phenylalanyl-tRNA--protein transferase"/>
    <property type="match status" value="1"/>
</dbReference>
<evidence type="ECO:0000256" key="3">
    <source>
        <dbReference type="ARBA" id="ARBA00022679"/>
    </source>
</evidence>
<keyword evidence="3 15" id="KW-0808">Transferase</keyword>
<comment type="similarity">
    <text evidence="9 15">Belongs to the L/F-transferase family.</text>
</comment>
<dbReference type="PANTHER" id="PTHR30098:SF2">
    <property type="entry name" value="LEUCYL_PHENYLALANYL-TRNA--PROTEIN TRANSFERASE"/>
    <property type="match status" value="1"/>
</dbReference>
<evidence type="ECO:0000256" key="5">
    <source>
        <dbReference type="ARBA" id="ARBA00050607"/>
    </source>
</evidence>
<dbReference type="InterPro" id="IPR042203">
    <property type="entry name" value="Leu/Phe-tRNA_Trfase_C"/>
</dbReference>
<keyword evidence="2 15" id="KW-0963">Cytoplasm</keyword>
<dbReference type="GO" id="GO:0005737">
    <property type="term" value="C:cytoplasm"/>
    <property type="evidence" value="ECO:0007669"/>
    <property type="project" value="UniProtKB-SubCell"/>
</dbReference>
<dbReference type="FunFam" id="3.40.630.70:FF:000001">
    <property type="entry name" value="Leucyl/phenylalanyl-tRNA--protein transferase"/>
    <property type="match status" value="1"/>
</dbReference>
<evidence type="ECO:0000256" key="12">
    <source>
        <dbReference type="ARBA" id="ARBA00077136"/>
    </source>
</evidence>
<dbReference type="EMBL" id="JACHEO010000017">
    <property type="protein sequence ID" value="MBB5348943.1"/>
    <property type="molecule type" value="Genomic_DNA"/>
</dbReference>
<dbReference type="InterPro" id="IPR004616">
    <property type="entry name" value="Leu/Phe-tRNA_Trfase"/>
</dbReference>
<evidence type="ECO:0000313" key="17">
    <source>
        <dbReference type="Proteomes" id="UP000539642"/>
    </source>
</evidence>
<sequence length="232" mass="26252">MPVFRLSKQVLFPPPELAEESGLVAVGGDLSSERLIAAYSRGIFPWYGEGDPILWWFTSPRLVLFPSELRVSRRLARYLRTTGIRVTVDAAFSEVIGMCADIRTDTRRETWISTEMQQAYVRLHDLGYAHSVECWSDGGLVGGLYGVALDRVFFGESMFSTISNASKIGLIHLVARLRKRSFQLIDCQMTTQHLLRLGAREITGERFSDLLRRYIQSTAPDGNWNNDTKKNS</sequence>
<dbReference type="HAMAP" id="MF_00688">
    <property type="entry name" value="Leu_Phe_trans"/>
    <property type="match status" value="1"/>
</dbReference>
<dbReference type="PANTHER" id="PTHR30098">
    <property type="entry name" value="LEUCYL/PHENYLALANYL-TRNA--PROTEIN TRANSFERASE"/>
    <property type="match status" value="1"/>
</dbReference>
<proteinExistence type="inferred from homology"/>
<evidence type="ECO:0000256" key="10">
    <source>
        <dbReference type="ARBA" id="ARBA00066767"/>
    </source>
</evidence>
<evidence type="ECO:0000256" key="13">
    <source>
        <dbReference type="ARBA" id="ARBA00077165"/>
    </source>
</evidence>
<comment type="catalytic activity">
    <reaction evidence="6 15">
        <text>N-terminal L-arginyl-[protein] + L-leucyl-tRNA(Leu) = N-terminal L-leucyl-L-arginyl-[protein] + tRNA(Leu) + H(+)</text>
        <dbReference type="Rhea" id="RHEA:50416"/>
        <dbReference type="Rhea" id="RHEA-COMP:9613"/>
        <dbReference type="Rhea" id="RHEA-COMP:9622"/>
        <dbReference type="Rhea" id="RHEA-COMP:12672"/>
        <dbReference type="Rhea" id="RHEA-COMP:12673"/>
        <dbReference type="ChEBI" id="CHEBI:15378"/>
        <dbReference type="ChEBI" id="CHEBI:64719"/>
        <dbReference type="ChEBI" id="CHEBI:78442"/>
        <dbReference type="ChEBI" id="CHEBI:78494"/>
        <dbReference type="ChEBI" id="CHEBI:133044"/>
        <dbReference type="EC" id="2.3.2.6"/>
    </reaction>
</comment>
<dbReference type="AlphaFoldDB" id="A0A840UVS6"/>
<evidence type="ECO:0000256" key="9">
    <source>
        <dbReference type="ARBA" id="ARBA00061535"/>
    </source>
</evidence>
<evidence type="ECO:0000256" key="4">
    <source>
        <dbReference type="ARBA" id="ARBA00023315"/>
    </source>
</evidence>
<comment type="catalytic activity">
    <reaction evidence="7 15">
        <text>N-terminal L-lysyl-[protein] + L-leucyl-tRNA(Leu) = N-terminal L-leucyl-L-lysyl-[protein] + tRNA(Leu) + H(+)</text>
        <dbReference type="Rhea" id="RHEA:12340"/>
        <dbReference type="Rhea" id="RHEA-COMP:9613"/>
        <dbReference type="Rhea" id="RHEA-COMP:9622"/>
        <dbReference type="Rhea" id="RHEA-COMP:12670"/>
        <dbReference type="Rhea" id="RHEA-COMP:12671"/>
        <dbReference type="ChEBI" id="CHEBI:15378"/>
        <dbReference type="ChEBI" id="CHEBI:65249"/>
        <dbReference type="ChEBI" id="CHEBI:78442"/>
        <dbReference type="ChEBI" id="CHEBI:78494"/>
        <dbReference type="ChEBI" id="CHEBI:133043"/>
        <dbReference type="EC" id="2.3.2.6"/>
    </reaction>
</comment>
<reference evidence="16 17" key="1">
    <citation type="submission" date="2020-08" db="EMBL/GenBank/DDBJ databases">
        <title>Genomic Encyclopedia of Type Strains, Phase IV (KMG-IV): sequencing the most valuable type-strain genomes for metagenomic binning, comparative biology and taxonomic classification.</title>
        <authorList>
            <person name="Goeker M."/>
        </authorList>
    </citation>
    <scope>NUCLEOTIDE SEQUENCE [LARGE SCALE GENOMIC DNA]</scope>
    <source>
        <strain evidence="16 17">DSM 28570</strain>
    </source>
</reference>
<comment type="subcellular location">
    <subcellularLocation>
        <location evidence="1 15">Cytoplasm</location>
    </subcellularLocation>
</comment>
<keyword evidence="4 15" id="KW-0012">Acyltransferase</keyword>
<dbReference type="Proteomes" id="UP000539642">
    <property type="component" value="Unassembled WGS sequence"/>
</dbReference>
<dbReference type="EC" id="2.3.2.6" evidence="10 15"/>
<accession>A0A840UVS6</accession>
<comment type="caution">
    <text evidence="16">The sequence shown here is derived from an EMBL/GenBank/DDBJ whole genome shotgun (WGS) entry which is preliminary data.</text>
</comment>
<evidence type="ECO:0000256" key="11">
    <source>
        <dbReference type="ARBA" id="ARBA00074372"/>
    </source>
</evidence>
<dbReference type="NCBIfam" id="TIGR00667">
    <property type="entry name" value="aat"/>
    <property type="match status" value="1"/>
</dbReference>
<dbReference type="RefSeq" id="WP_183351760.1">
    <property type="nucleotide sequence ID" value="NZ_JACHEO010000017.1"/>
</dbReference>